<keyword evidence="2" id="KW-0472">Membrane</keyword>
<feature type="region of interest" description="Disordered" evidence="1">
    <location>
        <begin position="191"/>
        <end position="224"/>
    </location>
</feature>
<comment type="caution">
    <text evidence="3">The sequence shown here is derived from an EMBL/GenBank/DDBJ whole genome shotgun (WGS) entry which is preliminary data.</text>
</comment>
<keyword evidence="2" id="KW-1133">Transmembrane helix</keyword>
<dbReference type="Proteomes" id="UP000516957">
    <property type="component" value="Unassembled WGS sequence"/>
</dbReference>
<keyword evidence="2" id="KW-0812">Transmembrane</keyword>
<sequence>MSNDLTELVARAGDDIPVAAPPVGLVLAASRRRRRRTRICLGAAVAGLGVATVASAYLVGASVDDTALDPAEGPRQHQEASTPVAPEASQKLDPSLGAEPEDDGGWMSEGWDGETSPAGTFPVVADNGAQGYVSVADMSDSDYHCSTRPACDRLVDDLTAAGYLSSTGALTVPVRGTDGTRVGVLTRGVVHRPGEPLGKRKNPAEGYPRNDAGQTYGADTGTREPDLVATGGDHGVRGYTFTAEQSPATPAQALEWQERWAALGHGPILNVYAEDGSTLLDTFTLQLGDSAAH</sequence>
<feature type="region of interest" description="Disordered" evidence="1">
    <location>
        <begin position="68"/>
        <end position="111"/>
    </location>
</feature>
<evidence type="ECO:0000256" key="2">
    <source>
        <dbReference type="SAM" id="Phobius"/>
    </source>
</evidence>
<name>A0A7Y9EYT4_9ACTN</name>
<dbReference type="EMBL" id="JACCBE010000001">
    <property type="protein sequence ID" value="NYD56477.1"/>
    <property type="molecule type" value="Genomic_DNA"/>
</dbReference>
<proteinExistence type="predicted"/>
<accession>A0A7Y9EYT4</accession>
<keyword evidence="4" id="KW-1185">Reference proteome</keyword>
<evidence type="ECO:0000256" key="1">
    <source>
        <dbReference type="SAM" id="MobiDB-lite"/>
    </source>
</evidence>
<evidence type="ECO:0000313" key="3">
    <source>
        <dbReference type="EMBL" id="NYD56477.1"/>
    </source>
</evidence>
<dbReference type="AlphaFoldDB" id="A0A7Y9EYT4"/>
<reference evidence="3 4" key="1">
    <citation type="submission" date="2020-07" db="EMBL/GenBank/DDBJ databases">
        <title>Sequencing the genomes of 1000 actinobacteria strains.</title>
        <authorList>
            <person name="Klenk H.-P."/>
        </authorList>
    </citation>
    <scope>NUCLEOTIDE SEQUENCE [LARGE SCALE GENOMIC DNA]</scope>
    <source>
        <strain evidence="3 4">DSM 18965</strain>
    </source>
</reference>
<evidence type="ECO:0000313" key="4">
    <source>
        <dbReference type="Proteomes" id="UP000516957"/>
    </source>
</evidence>
<protein>
    <submittedName>
        <fullName evidence="3">Uncharacterized protein</fullName>
    </submittedName>
</protein>
<gene>
    <name evidence="3" type="ORF">BKA08_000715</name>
</gene>
<dbReference type="RefSeq" id="WP_179614376.1">
    <property type="nucleotide sequence ID" value="NZ_CP059163.1"/>
</dbReference>
<organism evidence="3 4">
    <name type="scientific">Nocardioides marinisabuli</name>
    <dbReference type="NCBI Taxonomy" id="419476"/>
    <lineage>
        <taxon>Bacteria</taxon>
        <taxon>Bacillati</taxon>
        <taxon>Actinomycetota</taxon>
        <taxon>Actinomycetes</taxon>
        <taxon>Propionibacteriales</taxon>
        <taxon>Nocardioidaceae</taxon>
        <taxon>Nocardioides</taxon>
    </lineage>
</organism>
<feature type="transmembrane region" description="Helical" evidence="2">
    <location>
        <begin position="39"/>
        <end position="60"/>
    </location>
</feature>